<dbReference type="Pfam" id="PF00015">
    <property type="entry name" value="MCPsignal"/>
    <property type="match status" value="1"/>
</dbReference>
<dbReference type="SMART" id="SM00304">
    <property type="entry name" value="HAMP"/>
    <property type="match status" value="1"/>
</dbReference>
<dbReference type="SMART" id="SM00283">
    <property type="entry name" value="MA"/>
    <property type="match status" value="1"/>
</dbReference>
<dbReference type="PROSITE" id="PS50885">
    <property type="entry name" value="HAMP"/>
    <property type="match status" value="1"/>
</dbReference>
<evidence type="ECO:0000256" key="5">
    <source>
        <dbReference type="SAM" id="Coils"/>
    </source>
</evidence>
<dbReference type="SUPFAM" id="SSF58104">
    <property type="entry name" value="Methyl-accepting chemotaxis protein (MCP) signaling domain"/>
    <property type="match status" value="1"/>
</dbReference>
<evidence type="ECO:0000256" key="6">
    <source>
        <dbReference type="SAM" id="MobiDB-lite"/>
    </source>
</evidence>
<name>A0ABS2K4W5_9GAMM</name>
<evidence type="ECO:0000256" key="2">
    <source>
        <dbReference type="ARBA" id="ARBA00023224"/>
    </source>
</evidence>
<evidence type="ECO:0000256" key="4">
    <source>
        <dbReference type="PROSITE-ProRule" id="PRU00284"/>
    </source>
</evidence>
<keyword evidence="1" id="KW-0488">Methylation</keyword>
<dbReference type="Pfam" id="PF12729">
    <property type="entry name" value="4HB_MCP_1"/>
    <property type="match status" value="1"/>
</dbReference>
<keyword evidence="7" id="KW-0812">Transmembrane</keyword>
<evidence type="ECO:0000256" key="3">
    <source>
        <dbReference type="ARBA" id="ARBA00029447"/>
    </source>
</evidence>
<dbReference type="InterPro" id="IPR051310">
    <property type="entry name" value="MCP_chemotaxis"/>
</dbReference>
<reference evidence="10" key="1">
    <citation type="submission" date="2020-10" db="EMBL/GenBank/DDBJ databases">
        <title>Phylogeny of dyella-like bacteria.</title>
        <authorList>
            <person name="Fu J."/>
        </authorList>
    </citation>
    <scope>NUCLEOTIDE SEQUENCE</scope>
    <source>
        <strain evidence="10">DHOC52</strain>
    </source>
</reference>
<keyword evidence="7" id="KW-0472">Membrane</keyword>
<dbReference type="RefSeq" id="WP_204682800.1">
    <property type="nucleotide sequence ID" value="NZ_BSNR01000002.1"/>
</dbReference>
<comment type="similarity">
    <text evidence="3">Belongs to the methyl-accepting chemotaxis (MCP) protein family.</text>
</comment>
<feature type="region of interest" description="Disordered" evidence="6">
    <location>
        <begin position="290"/>
        <end position="314"/>
    </location>
</feature>
<evidence type="ECO:0000259" key="8">
    <source>
        <dbReference type="PROSITE" id="PS50111"/>
    </source>
</evidence>
<dbReference type="PROSITE" id="PS50111">
    <property type="entry name" value="CHEMOTAXIS_TRANSDUC_2"/>
    <property type="match status" value="1"/>
</dbReference>
<dbReference type="CDD" id="cd06225">
    <property type="entry name" value="HAMP"/>
    <property type="match status" value="1"/>
</dbReference>
<sequence length="574" mass="62197">MKLRFPNLKFFSLTIKARLIVLVGLLCFMLVAGAVIGLGSMARQNAGTQAIYDNELVPTQLTDTLRTSSLKYFIALNEAANLIGKADQLKQKMTEVARYQKEIDDVTDALQKRSAMLSPKLMAVVKDYRSSDKDYAQARDDVLDAIKQNDNSATDLIEMEMRPLLMQRQDALSKVVDTERQEAQQIYQDQVTSYEHVRLITVIALLAGLLFALLRSALLIRSISHALNYAMKVAKEIAGGKLGHEIEVKGADELANLLSALRTMDQRLVEIVAEVRQGSDAVSTAAQQIARGNDDLSQRTQEQASSLEETASSMEEMTSTVKQNAENASHANQLARGAREQAERGGEVVAQAVTAMREINSSSRKISDIVSLIDEIAFQTNLLALNAAVEAARAGEQGRGFAVVATEVRNLAQRSAGAAKEIKLLINDSNDKVRTGTDLVDQSGKALADIVDSVKKVTDIVAEIAAASQEQSAGIDQVNNAVAQMDEMTQQNAALVEEASAAARAMHEQSSELSRQVSFFRFGDDAVVAAAPAKPKAAEIMAETEAVFAAVRQSAPAARRNVPETADSGVWKEF</sequence>
<dbReference type="InterPro" id="IPR004089">
    <property type="entry name" value="MCPsignal_dom"/>
</dbReference>
<dbReference type="PRINTS" id="PR00260">
    <property type="entry name" value="CHEMTRNSDUCR"/>
</dbReference>
<evidence type="ECO:0000313" key="10">
    <source>
        <dbReference type="EMBL" id="MBM7126273.1"/>
    </source>
</evidence>
<keyword evidence="11" id="KW-1185">Reference proteome</keyword>
<dbReference type="Pfam" id="PF00672">
    <property type="entry name" value="HAMP"/>
    <property type="match status" value="1"/>
</dbReference>
<feature type="coiled-coil region" evidence="5">
    <location>
        <begin position="478"/>
        <end position="505"/>
    </location>
</feature>
<feature type="domain" description="HAMP" evidence="9">
    <location>
        <begin position="221"/>
        <end position="273"/>
    </location>
</feature>
<proteinExistence type="inferred from homology"/>
<evidence type="ECO:0000259" key="9">
    <source>
        <dbReference type="PROSITE" id="PS50885"/>
    </source>
</evidence>
<dbReference type="Gene3D" id="1.10.287.950">
    <property type="entry name" value="Methyl-accepting chemotaxis protein"/>
    <property type="match status" value="1"/>
</dbReference>
<feature type="compositionally biased region" description="Low complexity" evidence="6">
    <location>
        <begin position="304"/>
        <end position="314"/>
    </location>
</feature>
<keyword evidence="7" id="KW-1133">Transmembrane helix</keyword>
<feature type="transmembrane region" description="Helical" evidence="7">
    <location>
        <begin position="196"/>
        <end position="214"/>
    </location>
</feature>
<feature type="domain" description="Methyl-accepting transducer" evidence="8">
    <location>
        <begin position="278"/>
        <end position="507"/>
    </location>
</feature>
<dbReference type="Proteomes" id="UP001430149">
    <property type="component" value="Unassembled WGS sequence"/>
</dbReference>
<dbReference type="EMBL" id="JADIKE010000036">
    <property type="protein sequence ID" value="MBM7126273.1"/>
    <property type="molecule type" value="Genomic_DNA"/>
</dbReference>
<evidence type="ECO:0000256" key="1">
    <source>
        <dbReference type="ARBA" id="ARBA00022481"/>
    </source>
</evidence>
<dbReference type="InterPro" id="IPR003660">
    <property type="entry name" value="HAMP_dom"/>
</dbReference>
<dbReference type="PANTHER" id="PTHR43531">
    <property type="entry name" value="PROTEIN ICFG"/>
    <property type="match status" value="1"/>
</dbReference>
<comment type="caution">
    <text evidence="10">The sequence shown here is derived from an EMBL/GenBank/DDBJ whole genome shotgun (WGS) entry which is preliminary data.</text>
</comment>
<keyword evidence="5" id="KW-0175">Coiled coil</keyword>
<protein>
    <submittedName>
        <fullName evidence="10">MCP four helix bundle domain-containing protein</fullName>
    </submittedName>
</protein>
<keyword evidence="2 4" id="KW-0807">Transducer</keyword>
<accession>A0ABS2K4W5</accession>
<organism evidence="10 11">
    <name type="scientific">Dyella flava</name>
    <dbReference type="NCBI Taxonomy" id="1920170"/>
    <lineage>
        <taxon>Bacteria</taxon>
        <taxon>Pseudomonadati</taxon>
        <taxon>Pseudomonadota</taxon>
        <taxon>Gammaproteobacteria</taxon>
        <taxon>Lysobacterales</taxon>
        <taxon>Rhodanobacteraceae</taxon>
        <taxon>Dyella</taxon>
    </lineage>
</organism>
<dbReference type="CDD" id="cd11386">
    <property type="entry name" value="MCP_signal"/>
    <property type="match status" value="1"/>
</dbReference>
<dbReference type="InterPro" id="IPR004090">
    <property type="entry name" value="Chemotax_Me-accpt_rcpt"/>
</dbReference>
<evidence type="ECO:0000313" key="11">
    <source>
        <dbReference type="Proteomes" id="UP001430149"/>
    </source>
</evidence>
<gene>
    <name evidence="10" type="ORF">ISP19_12915</name>
</gene>
<dbReference type="PANTHER" id="PTHR43531:SF14">
    <property type="entry name" value="METHYL-ACCEPTING CHEMOTAXIS PROTEIN I-RELATED"/>
    <property type="match status" value="1"/>
</dbReference>
<evidence type="ECO:0000256" key="7">
    <source>
        <dbReference type="SAM" id="Phobius"/>
    </source>
</evidence>
<dbReference type="InterPro" id="IPR024478">
    <property type="entry name" value="HlyB_4HB_MCP"/>
</dbReference>